<accession>A0A7L4ZJR3</accession>
<dbReference type="EMBL" id="CP019288">
    <property type="protein sequence ID" value="QHI36751.1"/>
    <property type="molecule type" value="Genomic_DNA"/>
</dbReference>
<dbReference type="RefSeq" id="WP_160129427.1">
    <property type="nucleotide sequence ID" value="NZ_CP019288.1"/>
</dbReference>
<evidence type="ECO:0000313" key="3">
    <source>
        <dbReference type="Proteomes" id="UP000464657"/>
    </source>
</evidence>
<sequence>MRFLKILLILFSLLILIGICYLYRGIFSKDELSRIPTSALLFSGLLTVLSIVNILYHIKSFRFYRRKEKQNLDKKLSKIFWIGTLCFSSFLLFLMGTALYENTQRFEYDSDVFEDIIYTFIFIALALLGLLEVSLLKKHIKRLKAEVELKDEIESIGN</sequence>
<feature type="transmembrane region" description="Helical" evidence="1">
    <location>
        <begin position="79"/>
        <end position="100"/>
    </location>
</feature>
<reference evidence="2 3" key="1">
    <citation type="journal article" date="2013" name="Int. J. Syst. Evol. Microbiol.">
        <title>Kordia antarctica sp. nov., isolated from Antarctic seawater.</title>
        <authorList>
            <person name="Baek K."/>
            <person name="Choi A."/>
            <person name="Kang I."/>
            <person name="Lee K."/>
            <person name="Cho J.C."/>
        </authorList>
    </citation>
    <scope>NUCLEOTIDE SEQUENCE [LARGE SCALE GENOMIC DNA]</scope>
    <source>
        <strain evidence="2 3">IMCC3317</strain>
    </source>
</reference>
<dbReference type="AlphaFoldDB" id="A0A7L4ZJR3"/>
<keyword evidence="1" id="KW-1133">Transmembrane helix</keyword>
<feature type="transmembrane region" description="Helical" evidence="1">
    <location>
        <begin position="38"/>
        <end position="58"/>
    </location>
</feature>
<name>A0A7L4ZJR3_9FLAO</name>
<evidence type="ECO:0000256" key="1">
    <source>
        <dbReference type="SAM" id="Phobius"/>
    </source>
</evidence>
<keyword evidence="1" id="KW-0472">Membrane</keyword>
<dbReference type="Proteomes" id="UP000464657">
    <property type="component" value="Chromosome"/>
</dbReference>
<organism evidence="2 3">
    <name type="scientific">Kordia antarctica</name>
    <dbReference type="NCBI Taxonomy" id="1218801"/>
    <lineage>
        <taxon>Bacteria</taxon>
        <taxon>Pseudomonadati</taxon>
        <taxon>Bacteroidota</taxon>
        <taxon>Flavobacteriia</taxon>
        <taxon>Flavobacteriales</taxon>
        <taxon>Flavobacteriaceae</taxon>
        <taxon>Kordia</taxon>
    </lineage>
</organism>
<gene>
    <name evidence="2" type="ORF">IMCC3317_21210</name>
</gene>
<protein>
    <submittedName>
        <fullName evidence="2">Uncharacterized protein</fullName>
    </submittedName>
</protein>
<proteinExistence type="predicted"/>
<dbReference type="KEGG" id="kan:IMCC3317_21210"/>
<feature type="transmembrane region" description="Helical" evidence="1">
    <location>
        <begin position="116"/>
        <end position="136"/>
    </location>
</feature>
<keyword evidence="1" id="KW-0812">Transmembrane</keyword>
<dbReference type="OrthoDB" id="1450748at2"/>
<keyword evidence="3" id="KW-1185">Reference proteome</keyword>
<evidence type="ECO:0000313" key="2">
    <source>
        <dbReference type="EMBL" id="QHI36751.1"/>
    </source>
</evidence>